<dbReference type="EMBL" id="MT143472">
    <property type="protein sequence ID" value="QJA97209.1"/>
    <property type="molecule type" value="Genomic_DNA"/>
</dbReference>
<dbReference type="AlphaFoldDB" id="A0A6M3LSU4"/>
<gene>
    <name evidence="1" type="ORF">MM415B06510_0010</name>
</gene>
<reference evidence="1" key="1">
    <citation type="submission" date="2020-03" db="EMBL/GenBank/DDBJ databases">
        <title>The deep terrestrial virosphere.</title>
        <authorList>
            <person name="Holmfeldt K."/>
            <person name="Nilsson E."/>
            <person name="Simone D."/>
            <person name="Lopez-Fernandez M."/>
            <person name="Wu X."/>
            <person name="de Brujin I."/>
            <person name="Lundin D."/>
            <person name="Andersson A."/>
            <person name="Bertilsson S."/>
            <person name="Dopson M."/>
        </authorList>
    </citation>
    <scope>NUCLEOTIDE SEQUENCE</scope>
    <source>
        <strain evidence="1">MM415B06510</strain>
    </source>
</reference>
<sequence length="107" mass="12049">MAKYDESASGKVVEGSAKDSLTVSFMANIRKAIVLDSGKRIEPYGIGRKANDIQKAEARKVFDKLKPAERDEVKAFFAEPIRKFLQSKQDFRDFTASASSLGRRIYR</sequence>
<organism evidence="1">
    <name type="scientific">viral metagenome</name>
    <dbReference type="NCBI Taxonomy" id="1070528"/>
    <lineage>
        <taxon>unclassified sequences</taxon>
        <taxon>metagenomes</taxon>
        <taxon>organismal metagenomes</taxon>
    </lineage>
</organism>
<evidence type="ECO:0000313" key="1">
    <source>
        <dbReference type="EMBL" id="QJA97209.1"/>
    </source>
</evidence>
<name>A0A6M3LSU4_9ZZZZ</name>
<proteinExistence type="predicted"/>
<protein>
    <submittedName>
        <fullName evidence="1">Uncharacterized protein</fullName>
    </submittedName>
</protein>
<accession>A0A6M3LSU4</accession>